<dbReference type="InterPro" id="IPR019391">
    <property type="entry name" value="Storkhead-box_WHD"/>
</dbReference>
<reference evidence="2" key="1">
    <citation type="submission" date="2022-08" db="UniProtKB">
        <authorList>
            <consortium name="EnsemblMetazoa"/>
        </authorList>
    </citation>
    <scope>IDENTIFICATION</scope>
    <source>
        <strain evidence="2">EBRO</strain>
    </source>
</reference>
<dbReference type="GO" id="GO:0000977">
    <property type="term" value="F:RNA polymerase II transcription regulatory region sequence-specific DNA binding"/>
    <property type="evidence" value="ECO:0007669"/>
    <property type="project" value="TreeGrafter"/>
</dbReference>
<name>A0A182IJQ3_ANOAO</name>
<sequence>LSVSSRQRRAGTENSTGEGKSIPNAIATPVHRWYRPLSVQRRAAPASRNELSAGATDQQPDICRSPPIASRMSTNSPGTPKKCRLILQQCLAIQLTKPGNPPEDFWMYDSGYTIFQNFLSANLQCWWNAPLAAATKVLKYLGHISPGMLLITAEPCALEIIRSAYARSVLKPPATYLINSVGDIDDCIVTPIVQTQFTPLTEALCDVIMELTSQGQSATIENIRNRLRSRFTHMQQPSVEVIYDTLVQLMQEIKIYQTSKGYFIVTPEKRRNKTNTLEYAGGFPGVDLESQAPTKESKTLLMSSHEALSSLYGEISTERAGDQTHQCIQTNLADVICGGNPNDKILYPRSASKQRSSSFPSNGGKTLERRHSLRFFGSSKRLQRSASTRSLSKNYAQTIAKDGTTVPAGPPGAPASPESPPSTIDPKKHASSQSLLSRIFRRSTRSKSKTKQIETYSAQFPPPEWFNSKTTHLHSVGTQTTDYLDFPIKSRLLNSTFYDSSDVSQRSLSLPRRRHHRRNLSSESTFFISSRDCSPVRRGKSPASYYCGSLPRSIHSTPASSGYYKVSRGKQLSSADKLHSSSDSQATSAAASAAKLDHKTTTSRQHQGSGPSSIDSGKMTYVTSGPSSFDSEKLSSTRTSTHSSLESHVSSSTITTAIQQAQHNQSGSPGHSNSSSVFFSNDTGKSGGSAGASPSRGSLGGTRPVSASVTPPTPGTVTTVMTAVASTTKANNNNSAYKCFETTFGYTRTNADGSKPPLGAGRPTPTSPGVTGLSNITKPIDHLTALSESLLQFRLNGESQQPPAGSTSTGSPTVHTIPVQHSSLDNGCGPLPELNKYNKNSTMNNSKVMQGTGASPVQPPANFFYKNVLKNIQHDSKNICGDLAVEKTTPRCYDDAPGVGQGRNGLRRSNSEIKKLNSQLAKHAGPGDDLLMGGSAKCGQQQQLTQPQLSGLIVMKKSLSVSSEPNLLANGDKSAQITILVKENGGNGGGGGGDEGHELPIGNGDKSRGHAATDFDELDRRYSYHQSRDEPTVLEEMYAFPSLSDLSFNFTSLAAQKILQGDASLNSIDTLVELNINQEKQQTLMRLKNDARMLAQAAGDCADGGKVMTDFGMV</sequence>
<dbReference type="EnsemblMetazoa" id="AATE000450-RA">
    <property type="protein sequence ID" value="AATE000450-PA.1"/>
    <property type="gene ID" value="AATE000450"/>
</dbReference>
<accession>A0A182IJQ3</accession>
<dbReference type="GO" id="GO:0005737">
    <property type="term" value="C:cytoplasm"/>
    <property type="evidence" value="ECO:0007669"/>
    <property type="project" value="TreeGrafter"/>
</dbReference>
<evidence type="ECO:0000256" key="1">
    <source>
        <dbReference type="SAM" id="MobiDB-lite"/>
    </source>
</evidence>
<feature type="region of interest" description="Disordered" evidence="1">
    <location>
        <begin position="402"/>
        <end position="436"/>
    </location>
</feature>
<feature type="region of interest" description="Disordered" evidence="1">
    <location>
        <begin position="347"/>
        <end position="371"/>
    </location>
</feature>
<dbReference type="VEuPathDB" id="VectorBase:AATE000450"/>
<dbReference type="STRING" id="41427.A0A182IJQ3"/>
<feature type="compositionally biased region" description="Polar residues" evidence="1">
    <location>
        <begin position="656"/>
        <end position="665"/>
    </location>
</feature>
<feature type="compositionally biased region" description="Polar residues" evidence="1">
    <location>
        <begin position="797"/>
        <end position="825"/>
    </location>
</feature>
<dbReference type="InterPro" id="IPR040126">
    <property type="entry name" value="STOX1/2"/>
</dbReference>
<proteinExistence type="predicted"/>
<dbReference type="GO" id="GO:0006357">
    <property type="term" value="P:regulation of transcription by RNA polymerase II"/>
    <property type="evidence" value="ECO:0007669"/>
    <property type="project" value="InterPro"/>
</dbReference>
<feature type="compositionally biased region" description="Polar residues" evidence="1">
    <location>
        <begin position="602"/>
        <end position="629"/>
    </location>
</feature>
<protein>
    <submittedName>
        <fullName evidence="2">Uncharacterized protein</fullName>
    </submittedName>
</protein>
<evidence type="ECO:0000313" key="2">
    <source>
        <dbReference type="EnsemblMetazoa" id="AATE000450-PA.1"/>
    </source>
</evidence>
<feature type="compositionally biased region" description="Polar residues" evidence="1">
    <location>
        <begin position="351"/>
        <end position="364"/>
    </location>
</feature>
<feature type="region of interest" description="Disordered" evidence="1">
    <location>
        <begin position="45"/>
        <end position="80"/>
    </location>
</feature>
<dbReference type="GO" id="GO:0005634">
    <property type="term" value="C:nucleus"/>
    <property type="evidence" value="ECO:0007669"/>
    <property type="project" value="TreeGrafter"/>
</dbReference>
<feature type="compositionally biased region" description="Low complexity" evidence="1">
    <location>
        <begin position="666"/>
        <end position="681"/>
    </location>
</feature>
<feature type="region of interest" description="Disordered" evidence="1">
    <location>
        <begin position="1"/>
        <end position="25"/>
    </location>
</feature>
<dbReference type="PANTHER" id="PTHR22437:SF0">
    <property type="entry name" value="FI21431P1"/>
    <property type="match status" value="1"/>
</dbReference>
<organism evidence="2">
    <name type="scientific">Anopheles atroparvus</name>
    <name type="common">European mosquito</name>
    <dbReference type="NCBI Taxonomy" id="41427"/>
    <lineage>
        <taxon>Eukaryota</taxon>
        <taxon>Metazoa</taxon>
        <taxon>Ecdysozoa</taxon>
        <taxon>Arthropoda</taxon>
        <taxon>Hexapoda</taxon>
        <taxon>Insecta</taxon>
        <taxon>Pterygota</taxon>
        <taxon>Neoptera</taxon>
        <taxon>Endopterygota</taxon>
        <taxon>Diptera</taxon>
        <taxon>Nematocera</taxon>
        <taxon>Culicoidea</taxon>
        <taxon>Culicidae</taxon>
        <taxon>Anophelinae</taxon>
        <taxon>Anopheles</taxon>
    </lineage>
</organism>
<feature type="compositionally biased region" description="Polar residues" evidence="1">
    <location>
        <begin position="837"/>
        <end position="854"/>
    </location>
</feature>
<feature type="region of interest" description="Disordered" evidence="1">
    <location>
        <begin position="574"/>
        <end position="715"/>
    </location>
</feature>
<feature type="compositionally biased region" description="Low complexity" evidence="1">
    <location>
        <begin position="581"/>
        <end position="594"/>
    </location>
</feature>
<feature type="compositionally biased region" description="Low complexity" evidence="1">
    <location>
        <begin position="636"/>
        <end position="655"/>
    </location>
</feature>
<feature type="compositionally biased region" description="Low complexity" evidence="1">
    <location>
        <begin position="691"/>
        <end position="715"/>
    </location>
</feature>
<dbReference type="AlphaFoldDB" id="A0A182IJQ3"/>
<feature type="region of interest" description="Disordered" evidence="1">
    <location>
        <begin position="796"/>
        <end position="828"/>
    </location>
</feature>
<dbReference type="PANTHER" id="PTHR22437">
    <property type="entry name" value="WINGED HELIX DOMAIN-CONTAINING PROTEIN"/>
    <property type="match status" value="1"/>
</dbReference>
<dbReference type="Pfam" id="PF10264">
    <property type="entry name" value="WHD_Storkhead"/>
    <property type="match status" value="1"/>
</dbReference>
<feature type="compositionally biased region" description="Pro residues" evidence="1">
    <location>
        <begin position="408"/>
        <end position="420"/>
    </location>
</feature>
<feature type="region of interest" description="Disordered" evidence="1">
    <location>
        <begin position="835"/>
        <end position="854"/>
    </location>
</feature>
<feature type="region of interest" description="Disordered" evidence="1">
    <location>
        <begin position="984"/>
        <end position="1010"/>
    </location>
</feature>